<feature type="region of interest" description="Disordered" evidence="1">
    <location>
        <begin position="321"/>
        <end position="340"/>
    </location>
</feature>
<name>K0RRF2_THAOC</name>
<dbReference type="Proteomes" id="UP000266841">
    <property type="component" value="Unassembled WGS sequence"/>
</dbReference>
<protein>
    <submittedName>
        <fullName evidence="2">Uncharacterized protein</fullName>
    </submittedName>
</protein>
<accession>K0RRF2</accession>
<evidence type="ECO:0000313" key="2">
    <source>
        <dbReference type="EMBL" id="EJK51506.1"/>
    </source>
</evidence>
<organism evidence="2 3">
    <name type="scientific">Thalassiosira oceanica</name>
    <name type="common">Marine diatom</name>
    <dbReference type="NCBI Taxonomy" id="159749"/>
    <lineage>
        <taxon>Eukaryota</taxon>
        <taxon>Sar</taxon>
        <taxon>Stramenopiles</taxon>
        <taxon>Ochrophyta</taxon>
        <taxon>Bacillariophyta</taxon>
        <taxon>Coscinodiscophyceae</taxon>
        <taxon>Thalassiosirophycidae</taxon>
        <taxon>Thalassiosirales</taxon>
        <taxon>Thalassiosiraceae</taxon>
        <taxon>Thalassiosira</taxon>
    </lineage>
</organism>
<feature type="compositionally biased region" description="Basic and acidic residues" evidence="1">
    <location>
        <begin position="95"/>
        <end position="106"/>
    </location>
</feature>
<keyword evidence="3" id="KW-1185">Reference proteome</keyword>
<feature type="region of interest" description="Disordered" evidence="1">
    <location>
        <begin position="84"/>
        <end position="116"/>
    </location>
</feature>
<dbReference type="EMBL" id="AGNL01041523">
    <property type="protein sequence ID" value="EJK51506.1"/>
    <property type="molecule type" value="Genomic_DNA"/>
</dbReference>
<gene>
    <name evidence="2" type="ORF">THAOC_29313</name>
</gene>
<sequence length="360" mass="40798">MEGSKYPDGALSIVRLQAAYEVMGSAGIFFADEQEMPRARDESHGKVKSMTLLERRRRGKALPRVSSKLPARRGTMASPSITEKMTRLRLQHRPCGRENTDQDKDPLPSPTSVSRTLPPAQQKLLLKYGKVSNITSGEEESGNLDSMSVSVTPKTCNLEGNLIAKNAQNVWVESKQRLQMKALELRALKKENVVNDRRRVAGSLKKTTPNEVQRKALQLRSLKKGNANKVKSIEEHRYQWSHQRICEERRSMVQMRSESKSTFEAPTQCDKPYNKNVLSNIRKARSESFTRSRPNLCHATSDGGHDNSILADWSNGVQSCSFEDDENQSTSRRQRKRSRAVLVKQFARRYKSGKDRKVVA</sequence>
<reference evidence="2 3" key="1">
    <citation type="journal article" date="2012" name="Genome Biol.">
        <title>Genome and low-iron response of an oceanic diatom adapted to chronic iron limitation.</title>
        <authorList>
            <person name="Lommer M."/>
            <person name="Specht M."/>
            <person name="Roy A.S."/>
            <person name="Kraemer L."/>
            <person name="Andreson R."/>
            <person name="Gutowska M.A."/>
            <person name="Wolf J."/>
            <person name="Bergner S.V."/>
            <person name="Schilhabel M.B."/>
            <person name="Klostermeier U.C."/>
            <person name="Beiko R.G."/>
            <person name="Rosenstiel P."/>
            <person name="Hippler M."/>
            <person name="Laroche J."/>
        </authorList>
    </citation>
    <scope>NUCLEOTIDE SEQUENCE [LARGE SCALE GENOMIC DNA]</scope>
    <source>
        <strain evidence="2 3">CCMP1005</strain>
    </source>
</reference>
<evidence type="ECO:0000313" key="3">
    <source>
        <dbReference type="Proteomes" id="UP000266841"/>
    </source>
</evidence>
<evidence type="ECO:0000256" key="1">
    <source>
        <dbReference type="SAM" id="MobiDB-lite"/>
    </source>
</evidence>
<dbReference type="AlphaFoldDB" id="K0RRF2"/>
<proteinExistence type="predicted"/>
<comment type="caution">
    <text evidence="2">The sequence shown here is derived from an EMBL/GenBank/DDBJ whole genome shotgun (WGS) entry which is preliminary data.</text>
</comment>